<sequence length="42" mass="4733">MGELYCLYDNDNDCVNGNGNDNDLRNNAAIGYLCRNDDIQSF</sequence>
<gene>
    <name evidence="1" type="ORF">SAMN05421783_102247</name>
</gene>
<evidence type="ECO:0000313" key="1">
    <source>
        <dbReference type="EMBL" id="SDW25100.1"/>
    </source>
</evidence>
<keyword evidence="2" id="KW-1185">Reference proteome</keyword>
<proteinExistence type="predicted"/>
<protein>
    <submittedName>
        <fullName evidence="1">Uncharacterized protein</fullName>
    </submittedName>
</protein>
<name>A0A1H2S0T4_THIRO</name>
<dbReference type="EMBL" id="FNNZ01000002">
    <property type="protein sequence ID" value="SDW25100.1"/>
    <property type="molecule type" value="Genomic_DNA"/>
</dbReference>
<organism evidence="1 2">
    <name type="scientific">Thiocapsa roseopersicina</name>
    <dbReference type="NCBI Taxonomy" id="1058"/>
    <lineage>
        <taxon>Bacteria</taxon>
        <taxon>Pseudomonadati</taxon>
        <taxon>Pseudomonadota</taxon>
        <taxon>Gammaproteobacteria</taxon>
        <taxon>Chromatiales</taxon>
        <taxon>Chromatiaceae</taxon>
        <taxon>Thiocapsa</taxon>
    </lineage>
</organism>
<evidence type="ECO:0000313" key="2">
    <source>
        <dbReference type="Proteomes" id="UP000198816"/>
    </source>
</evidence>
<accession>A0A1H2S0T4</accession>
<dbReference type="Proteomes" id="UP000198816">
    <property type="component" value="Unassembled WGS sequence"/>
</dbReference>
<dbReference type="AlphaFoldDB" id="A0A1H2S0T4"/>
<reference evidence="2" key="1">
    <citation type="submission" date="2016-10" db="EMBL/GenBank/DDBJ databases">
        <authorList>
            <person name="Varghese N."/>
            <person name="Submissions S."/>
        </authorList>
    </citation>
    <scope>NUCLEOTIDE SEQUENCE [LARGE SCALE GENOMIC DNA]</scope>
    <source>
        <strain evidence="2">DSM 217</strain>
    </source>
</reference>